<feature type="domain" description="TRNA-binding" evidence="4">
    <location>
        <begin position="39"/>
        <end position="67"/>
    </location>
</feature>
<dbReference type="InterPro" id="IPR012340">
    <property type="entry name" value="NA-bd_OB-fold"/>
</dbReference>
<name>A0A9D1AHX9_9FIRM</name>
<gene>
    <name evidence="5" type="ORF">IAB36_00275</name>
</gene>
<dbReference type="InterPro" id="IPR009061">
    <property type="entry name" value="DNA-bd_dom_put_sf"/>
</dbReference>
<evidence type="ECO:0000313" key="5">
    <source>
        <dbReference type="EMBL" id="HIR40253.1"/>
    </source>
</evidence>
<protein>
    <recommendedName>
        <fullName evidence="4">tRNA-binding domain-containing protein</fullName>
    </recommendedName>
</protein>
<sequence length="67" mass="7550">MNLSMKWLKDYVDINPDAKDFSEKMTMSGSKVEGWETEGQEINKVVVGKVLSVVPHQNSDHLVVCQV</sequence>
<comment type="caution">
    <text evidence="5">The sequence shown here is derived from an EMBL/GenBank/DDBJ whole genome shotgun (WGS) entry which is preliminary data.</text>
</comment>
<reference evidence="5" key="1">
    <citation type="submission" date="2020-10" db="EMBL/GenBank/DDBJ databases">
        <authorList>
            <person name="Gilroy R."/>
        </authorList>
    </citation>
    <scope>NUCLEOTIDE SEQUENCE</scope>
    <source>
        <strain evidence="5">CHK184-25365</strain>
    </source>
</reference>
<dbReference type="InterPro" id="IPR002547">
    <property type="entry name" value="tRNA-bd_dom"/>
</dbReference>
<dbReference type="SUPFAM" id="SSF50249">
    <property type="entry name" value="Nucleic acid-binding proteins"/>
    <property type="match status" value="1"/>
</dbReference>
<evidence type="ECO:0000256" key="2">
    <source>
        <dbReference type="ARBA" id="ARBA00022884"/>
    </source>
</evidence>
<dbReference type="SUPFAM" id="SSF46955">
    <property type="entry name" value="Putative DNA-binding domain"/>
    <property type="match status" value="1"/>
</dbReference>
<dbReference type="Gene3D" id="3.30.56.10">
    <property type="match status" value="1"/>
</dbReference>
<dbReference type="AlphaFoldDB" id="A0A9D1AHX9"/>
<dbReference type="GO" id="GO:0000049">
    <property type="term" value="F:tRNA binding"/>
    <property type="evidence" value="ECO:0007669"/>
    <property type="project" value="UniProtKB-UniRule"/>
</dbReference>
<keyword evidence="2 3" id="KW-0694">RNA-binding</keyword>
<accession>A0A9D1AHX9</accession>
<evidence type="ECO:0000259" key="4">
    <source>
        <dbReference type="PROSITE" id="PS50886"/>
    </source>
</evidence>
<dbReference type="PROSITE" id="PS50886">
    <property type="entry name" value="TRBD"/>
    <property type="match status" value="1"/>
</dbReference>
<keyword evidence="1 3" id="KW-0820">tRNA-binding</keyword>
<dbReference type="EMBL" id="DVGY01000007">
    <property type="protein sequence ID" value="HIR40253.1"/>
    <property type="molecule type" value="Genomic_DNA"/>
</dbReference>
<organism evidence="5 6">
    <name type="scientific">Candidatus Egerieicola pullicola</name>
    <dbReference type="NCBI Taxonomy" id="2840775"/>
    <lineage>
        <taxon>Bacteria</taxon>
        <taxon>Bacillati</taxon>
        <taxon>Bacillota</taxon>
        <taxon>Clostridia</taxon>
        <taxon>Eubacteriales</taxon>
        <taxon>Oscillospiraceae</taxon>
        <taxon>Oscillospiraceae incertae sedis</taxon>
        <taxon>Candidatus Egerieicola</taxon>
    </lineage>
</organism>
<dbReference type="Proteomes" id="UP000886749">
    <property type="component" value="Unassembled WGS sequence"/>
</dbReference>
<feature type="non-terminal residue" evidence="5">
    <location>
        <position position="67"/>
    </location>
</feature>
<reference evidence="5" key="2">
    <citation type="journal article" date="2021" name="PeerJ">
        <title>Extensive microbial diversity within the chicken gut microbiome revealed by metagenomics and culture.</title>
        <authorList>
            <person name="Gilroy R."/>
            <person name="Ravi A."/>
            <person name="Getino M."/>
            <person name="Pursley I."/>
            <person name="Horton D.L."/>
            <person name="Alikhan N.F."/>
            <person name="Baker D."/>
            <person name="Gharbi K."/>
            <person name="Hall N."/>
            <person name="Watson M."/>
            <person name="Adriaenssens E.M."/>
            <person name="Foster-Nyarko E."/>
            <person name="Jarju S."/>
            <person name="Secka A."/>
            <person name="Antonio M."/>
            <person name="Oren A."/>
            <person name="Chaudhuri R.R."/>
            <person name="La Ragione R."/>
            <person name="Hildebrand F."/>
            <person name="Pallen M.J."/>
        </authorList>
    </citation>
    <scope>NUCLEOTIDE SEQUENCE</scope>
    <source>
        <strain evidence="5">CHK184-25365</strain>
    </source>
</reference>
<evidence type="ECO:0000256" key="3">
    <source>
        <dbReference type="PROSITE-ProRule" id="PRU00209"/>
    </source>
</evidence>
<proteinExistence type="predicted"/>
<evidence type="ECO:0000256" key="1">
    <source>
        <dbReference type="ARBA" id="ARBA00022555"/>
    </source>
</evidence>
<evidence type="ECO:0000313" key="6">
    <source>
        <dbReference type="Proteomes" id="UP000886749"/>
    </source>
</evidence>